<sequence>MHTKMHSFSHQGWNTEENRDSRTLINRVRHGLDLFGRADELYDKIEDNKDVPSYITAQYEQKGRFKYLLDRDGEDAGFDDVSAAVQHDIYFKYGSSFYS</sequence>
<organism evidence="2 3">
    <name type="scientific">Aureobasidium mustum</name>
    <dbReference type="NCBI Taxonomy" id="2773714"/>
    <lineage>
        <taxon>Eukaryota</taxon>
        <taxon>Fungi</taxon>
        <taxon>Dikarya</taxon>
        <taxon>Ascomycota</taxon>
        <taxon>Pezizomycotina</taxon>
        <taxon>Dothideomycetes</taxon>
        <taxon>Dothideomycetidae</taxon>
        <taxon>Dothideales</taxon>
        <taxon>Saccotheciaceae</taxon>
        <taxon>Aureobasidium</taxon>
    </lineage>
</organism>
<protein>
    <submittedName>
        <fullName evidence="2">Uncharacterized protein</fullName>
    </submittedName>
</protein>
<dbReference type="Proteomes" id="UP000714618">
    <property type="component" value="Unassembled WGS sequence"/>
</dbReference>
<evidence type="ECO:0000256" key="1">
    <source>
        <dbReference type="SAM" id="MobiDB-lite"/>
    </source>
</evidence>
<dbReference type="AlphaFoldDB" id="A0A9N8JSQ9"/>
<gene>
    <name evidence="2" type="ORF">AWRI4233_LOCUS2795</name>
</gene>
<reference evidence="2" key="1">
    <citation type="submission" date="2020-06" db="EMBL/GenBank/DDBJ databases">
        <authorList>
            <person name="Onetto C."/>
        </authorList>
    </citation>
    <scope>NUCLEOTIDE SEQUENCE</scope>
</reference>
<evidence type="ECO:0000313" key="3">
    <source>
        <dbReference type="Proteomes" id="UP000714618"/>
    </source>
</evidence>
<keyword evidence="3" id="KW-1185">Reference proteome</keyword>
<dbReference type="OrthoDB" id="6474464at2759"/>
<proteinExistence type="predicted"/>
<comment type="caution">
    <text evidence="2">The sequence shown here is derived from an EMBL/GenBank/DDBJ whole genome shotgun (WGS) entry which is preliminary data.</text>
</comment>
<accession>A0A9N8JSQ9</accession>
<name>A0A9N8JSQ9_9PEZI</name>
<evidence type="ECO:0000313" key="2">
    <source>
        <dbReference type="EMBL" id="CAD0090630.1"/>
    </source>
</evidence>
<dbReference type="EMBL" id="CAIJEO010000004">
    <property type="protein sequence ID" value="CAD0090630.1"/>
    <property type="molecule type" value="Genomic_DNA"/>
</dbReference>
<feature type="region of interest" description="Disordered" evidence="1">
    <location>
        <begin position="1"/>
        <end position="20"/>
    </location>
</feature>